<feature type="compositionally biased region" description="Low complexity" evidence="1">
    <location>
        <begin position="11"/>
        <end position="22"/>
    </location>
</feature>
<feature type="region of interest" description="Disordered" evidence="1">
    <location>
        <begin position="141"/>
        <end position="167"/>
    </location>
</feature>
<dbReference type="VEuPathDB" id="FungiDB:RhiirA1_445058"/>
<sequence length="167" mass="18768">MGDDTESECPSTSSSNTKITSKPVLETPPILPDMKMTLVDQTGKNLSVPEVTQILTGYKEVDDEREQIGNIIVYDISYTWDVKKILEELTLWGYFENWEATLKALNTSQVFFTNGKGVTGQSKDSNKSKKKDIKSLTRVAKDDNQLKNSSRQRNSQRPLDLKGAYPS</sequence>
<organism evidence="2 3">
    <name type="scientific">Rhizophagus irregularis</name>
    <dbReference type="NCBI Taxonomy" id="588596"/>
    <lineage>
        <taxon>Eukaryota</taxon>
        <taxon>Fungi</taxon>
        <taxon>Fungi incertae sedis</taxon>
        <taxon>Mucoromycota</taxon>
        <taxon>Glomeromycotina</taxon>
        <taxon>Glomeromycetes</taxon>
        <taxon>Glomerales</taxon>
        <taxon>Glomeraceae</taxon>
        <taxon>Rhizophagus</taxon>
    </lineage>
</organism>
<name>A0A2N1NDV1_9GLOM</name>
<evidence type="ECO:0000313" key="2">
    <source>
        <dbReference type="EMBL" id="PKK72082.1"/>
    </source>
</evidence>
<gene>
    <name evidence="2" type="ORF">RhiirC2_777599</name>
</gene>
<dbReference type="AlphaFoldDB" id="A0A2N1NDV1"/>
<dbReference type="EMBL" id="LLXL01000461">
    <property type="protein sequence ID" value="PKK72082.1"/>
    <property type="molecule type" value="Genomic_DNA"/>
</dbReference>
<proteinExistence type="predicted"/>
<reference evidence="2 3" key="2">
    <citation type="submission" date="2017-10" db="EMBL/GenBank/DDBJ databases">
        <title>Extensive intraspecific genome diversity in a model arbuscular mycorrhizal fungus.</title>
        <authorList>
            <person name="Chen E.C.H."/>
            <person name="Morin E."/>
            <person name="Baudet D."/>
            <person name="Noel J."/>
            <person name="Ndikumana S."/>
            <person name="Charron P."/>
            <person name="St-Onge C."/>
            <person name="Giorgi J."/>
            <person name="Grigoriev I.V."/>
            <person name="Roux C."/>
            <person name="Martin F.M."/>
            <person name="Corradi N."/>
        </authorList>
    </citation>
    <scope>NUCLEOTIDE SEQUENCE [LARGE SCALE GENOMIC DNA]</scope>
    <source>
        <strain evidence="2 3">C2</strain>
    </source>
</reference>
<evidence type="ECO:0000256" key="1">
    <source>
        <dbReference type="SAM" id="MobiDB-lite"/>
    </source>
</evidence>
<dbReference type="VEuPathDB" id="FungiDB:FUN_009937"/>
<protein>
    <submittedName>
        <fullName evidence="2">Uncharacterized protein</fullName>
    </submittedName>
</protein>
<accession>A0A2N1NDV1</accession>
<feature type="region of interest" description="Disordered" evidence="1">
    <location>
        <begin position="1"/>
        <end position="26"/>
    </location>
</feature>
<feature type="compositionally biased region" description="Polar residues" evidence="1">
    <location>
        <begin position="146"/>
        <end position="157"/>
    </location>
</feature>
<comment type="caution">
    <text evidence="2">The sequence shown here is derived from an EMBL/GenBank/DDBJ whole genome shotgun (WGS) entry which is preliminary data.</text>
</comment>
<dbReference type="Proteomes" id="UP000233469">
    <property type="component" value="Unassembled WGS sequence"/>
</dbReference>
<reference evidence="2 3" key="1">
    <citation type="submission" date="2016-04" db="EMBL/GenBank/DDBJ databases">
        <title>Genome analyses suggest a sexual origin of heterokaryosis in a supposedly ancient asexual fungus.</title>
        <authorList>
            <person name="Ropars J."/>
            <person name="Sedzielewska K."/>
            <person name="Noel J."/>
            <person name="Charron P."/>
            <person name="Farinelli L."/>
            <person name="Marton T."/>
            <person name="Kruger M."/>
            <person name="Pelin A."/>
            <person name="Brachmann A."/>
            <person name="Corradi N."/>
        </authorList>
    </citation>
    <scope>NUCLEOTIDE SEQUENCE [LARGE SCALE GENOMIC DNA]</scope>
    <source>
        <strain evidence="2 3">C2</strain>
    </source>
</reference>
<evidence type="ECO:0000313" key="3">
    <source>
        <dbReference type="Proteomes" id="UP000233469"/>
    </source>
</evidence>